<accession>A0ABQ4GWI7</accession>
<protein>
    <submittedName>
        <fullName evidence="5">Transcriptional regulator</fullName>
    </submittedName>
</protein>
<dbReference type="PANTHER" id="PTHR46796:SF12">
    <property type="entry name" value="HTH-TYPE DNA-BINDING TRANSCRIPTIONAL ACTIVATOR EUTR"/>
    <property type="match status" value="1"/>
</dbReference>
<keyword evidence="2" id="KW-0238">DNA-binding</keyword>
<keyword evidence="1" id="KW-0805">Transcription regulation</keyword>
<dbReference type="InterPro" id="IPR050204">
    <property type="entry name" value="AraC_XylS_family_regulators"/>
</dbReference>
<dbReference type="SMART" id="SM00342">
    <property type="entry name" value="HTH_ARAC"/>
    <property type="match status" value="1"/>
</dbReference>
<dbReference type="EMBL" id="BOOF01000044">
    <property type="protein sequence ID" value="GIH65788.1"/>
    <property type="molecule type" value="Genomic_DNA"/>
</dbReference>
<dbReference type="Proteomes" id="UP000660454">
    <property type="component" value="Unassembled WGS sequence"/>
</dbReference>
<proteinExistence type="predicted"/>
<dbReference type="Gene3D" id="1.10.10.60">
    <property type="entry name" value="Homeodomain-like"/>
    <property type="match status" value="1"/>
</dbReference>
<dbReference type="PROSITE" id="PS01124">
    <property type="entry name" value="HTH_ARAC_FAMILY_2"/>
    <property type="match status" value="1"/>
</dbReference>
<keyword evidence="6" id="KW-1185">Reference proteome</keyword>
<gene>
    <name evidence="5" type="ORF">Msi02_66050</name>
</gene>
<dbReference type="PANTHER" id="PTHR46796">
    <property type="entry name" value="HTH-TYPE TRANSCRIPTIONAL ACTIVATOR RHAS-RELATED"/>
    <property type="match status" value="1"/>
</dbReference>
<name>A0ABQ4GWI7_9ACTN</name>
<comment type="caution">
    <text evidence="5">The sequence shown here is derived from an EMBL/GenBank/DDBJ whole genome shotgun (WGS) entry which is preliminary data.</text>
</comment>
<evidence type="ECO:0000259" key="4">
    <source>
        <dbReference type="PROSITE" id="PS01124"/>
    </source>
</evidence>
<dbReference type="InterPro" id="IPR035418">
    <property type="entry name" value="AraC-bd_2"/>
</dbReference>
<dbReference type="InterPro" id="IPR018060">
    <property type="entry name" value="HTH_AraC"/>
</dbReference>
<organism evidence="5 6">
    <name type="scientific">Microbispora siamensis</name>
    <dbReference type="NCBI Taxonomy" id="564413"/>
    <lineage>
        <taxon>Bacteria</taxon>
        <taxon>Bacillati</taxon>
        <taxon>Actinomycetota</taxon>
        <taxon>Actinomycetes</taxon>
        <taxon>Streptosporangiales</taxon>
        <taxon>Streptosporangiaceae</taxon>
        <taxon>Microbispora</taxon>
    </lineage>
</organism>
<dbReference type="InterPro" id="IPR018062">
    <property type="entry name" value="HTH_AraC-typ_CS"/>
</dbReference>
<dbReference type="InterPro" id="IPR009057">
    <property type="entry name" value="Homeodomain-like_sf"/>
</dbReference>
<sequence>MCHARQLRERGACPLGEAKMAEHSLPFAAHQRLHTHDVDEARKRVGNDLGDHGLRPVNPEGRLDVRMNGVTLDGIGLYSLGYGTEVLITPQPLDSYLLVEMPLTGAAEVSHGRERITATPELAAVLSLTRPMCMRWSPGHASLIARFDRAALEAHLAKLMGRTPRRPLTFSLGMDLTRPPVRSWLSVVDLLRREAETGGAMLEQPIALRQLEGLLMTQLLLAQPSNYSDALAGGQPRVAPTAVERAVDLIEARAAEPLTVEEIAEAVGVGARALQEGFRRQLETTPTSYLREVRLDRVRAELTVQDPGATTVTDVAYRWGFVHLGRFALAYRRRFGESPSETLRR</sequence>
<evidence type="ECO:0000313" key="6">
    <source>
        <dbReference type="Proteomes" id="UP000660454"/>
    </source>
</evidence>
<dbReference type="Pfam" id="PF12833">
    <property type="entry name" value="HTH_18"/>
    <property type="match status" value="1"/>
</dbReference>
<dbReference type="SUPFAM" id="SSF46689">
    <property type="entry name" value="Homeodomain-like"/>
    <property type="match status" value="2"/>
</dbReference>
<evidence type="ECO:0000313" key="5">
    <source>
        <dbReference type="EMBL" id="GIH65788.1"/>
    </source>
</evidence>
<reference evidence="5 6" key="1">
    <citation type="submission" date="2021-01" db="EMBL/GenBank/DDBJ databases">
        <title>Whole genome shotgun sequence of Microbispora siamensis NBRC 104113.</title>
        <authorList>
            <person name="Komaki H."/>
            <person name="Tamura T."/>
        </authorList>
    </citation>
    <scope>NUCLEOTIDE SEQUENCE [LARGE SCALE GENOMIC DNA]</scope>
    <source>
        <strain evidence="5 6">NBRC 104113</strain>
    </source>
</reference>
<evidence type="ECO:0000256" key="2">
    <source>
        <dbReference type="ARBA" id="ARBA00023125"/>
    </source>
</evidence>
<evidence type="ECO:0000256" key="1">
    <source>
        <dbReference type="ARBA" id="ARBA00023015"/>
    </source>
</evidence>
<evidence type="ECO:0000256" key="3">
    <source>
        <dbReference type="ARBA" id="ARBA00023163"/>
    </source>
</evidence>
<dbReference type="Pfam" id="PF14525">
    <property type="entry name" value="AraC_binding_2"/>
    <property type="match status" value="1"/>
</dbReference>
<dbReference type="PROSITE" id="PS00041">
    <property type="entry name" value="HTH_ARAC_FAMILY_1"/>
    <property type="match status" value="1"/>
</dbReference>
<feature type="domain" description="HTH araC/xylS-type" evidence="4">
    <location>
        <begin position="244"/>
        <end position="345"/>
    </location>
</feature>
<keyword evidence="3" id="KW-0804">Transcription</keyword>